<name>A0A3E2GZY3_SCYLI</name>
<evidence type="ECO:0000313" key="3">
    <source>
        <dbReference type="Proteomes" id="UP000258309"/>
    </source>
</evidence>
<feature type="non-terminal residue" evidence="2">
    <location>
        <position position="478"/>
    </location>
</feature>
<dbReference type="OMA" id="HNWPRLG"/>
<dbReference type="InterPro" id="IPR027268">
    <property type="entry name" value="Peptidase_M4/M1_CTD_sf"/>
</dbReference>
<accession>A0A3E2GZY3</accession>
<keyword evidence="3" id="KW-1185">Reference proteome</keyword>
<protein>
    <recommendedName>
        <fullName evidence="1">Peptidase M61 catalytic domain-containing protein</fullName>
    </recommendedName>
</protein>
<feature type="non-terminal residue" evidence="2">
    <location>
        <position position="1"/>
    </location>
</feature>
<dbReference type="InterPro" id="IPR007963">
    <property type="entry name" value="Peptidase_M61_catalytic"/>
</dbReference>
<dbReference type="STRING" id="5539.A0A3E2GZY3"/>
<dbReference type="Pfam" id="PF05299">
    <property type="entry name" value="Peptidase_M61"/>
    <property type="match status" value="1"/>
</dbReference>
<comment type="caution">
    <text evidence="2">The sequence shown here is derived from an EMBL/GenBank/DDBJ whole genome shotgun (WGS) entry which is preliminary data.</text>
</comment>
<dbReference type="Proteomes" id="UP000258309">
    <property type="component" value="Unassembled WGS sequence"/>
</dbReference>
<dbReference type="OrthoDB" id="626167at2759"/>
<dbReference type="AlphaFoldDB" id="A0A3E2GZY3"/>
<sequence>MILEIPVVAKNEILFYHTLARGPIKTMQYTPDDIEIKDALGKVPVHSKDQNRRQRNFLVDRDLSSGELTVEYRAIPWDVTETDPCGPQIALERDGRGLTVAGMYFILTPALDEIMDISVEWNLSYAPPSTRAVCSLGEGKQVFTQAQASVLEECFFAVGPVHSYPPGETFGKFGTYWLENPPFEAPALGRRMELLIPKMMTFFHDPDPTYRIFVRRNIQKCVSGRGLHRGFAFAWTKVVPRDEDELVEFLIHEIVHNWPRLGFSKDGPTPEELADGWFNEGIAEYYSIILPYRFGIFSEQEFVQRLNIRISGYYTNPDRGVKNKDVQDLFWKGAHSGSLCSRESGELGATAVTEYHAMSEAVPVILPEDYLRITENLDWTLQRQDQEEFYLGFPEECLDAKPAIVKNLDPASRAAKAGVREGDIITPQYSFFFVAERWEQKFSMSVRRPTSDTSDEVTALTWLPRSWEKVESYQFVQG</sequence>
<gene>
    <name evidence="2" type="ORF">B7463_g9803</name>
</gene>
<proteinExistence type="predicted"/>
<dbReference type="Gene3D" id="1.10.390.10">
    <property type="entry name" value="Neutral Protease Domain 2"/>
    <property type="match status" value="1"/>
</dbReference>
<reference evidence="2 3" key="1">
    <citation type="submission" date="2018-05" db="EMBL/GenBank/DDBJ databases">
        <title>Draft genome sequence of Scytalidium lignicola DSM 105466, a ubiquitous saprotrophic fungus.</title>
        <authorList>
            <person name="Buettner E."/>
            <person name="Gebauer A.M."/>
            <person name="Hofrichter M."/>
            <person name="Liers C."/>
            <person name="Kellner H."/>
        </authorList>
    </citation>
    <scope>NUCLEOTIDE SEQUENCE [LARGE SCALE GENOMIC DNA]</scope>
    <source>
        <strain evidence="2 3">DSM 105466</strain>
    </source>
</reference>
<evidence type="ECO:0000313" key="2">
    <source>
        <dbReference type="EMBL" id="RFU26542.1"/>
    </source>
</evidence>
<organism evidence="2 3">
    <name type="scientific">Scytalidium lignicola</name>
    <name type="common">Hyphomycete</name>
    <dbReference type="NCBI Taxonomy" id="5539"/>
    <lineage>
        <taxon>Eukaryota</taxon>
        <taxon>Fungi</taxon>
        <taxon>Dikarya</taxon>
        <taxon>Ascomycota</taxon>
        <taxon>Pezizomycotina</taxon>
        <taxon>Leotiomycetes</taxon>
        <taxon>Leotiomycetes incertae sedis</taxon>
        <taxon>Scytalidium</taxon>
    </lineage>
</organism>
<evidence type="ECO:0000259" key="1">
    <source>
        <dbReference type="Pfam" id="PF05299"/>
    </source>
</evidence>
<feature type="domain" description="Peptidase M61 catalytic" evidence="1">
    <location>
        <begin position="247"/>
        <end position="322"/>
    </location>
</feature>
<dbReference type="EMBL" id="NCSJ02000256">
    <property type="protein sequence ID" value="RFU26542.1"/>
    <property type="molecule type" value="Genomic_DNA"/>
</dbReference>